<evidence type="ECO:0000313" key="5">
    <source>
        <dbReference type="Proteomes" id="UP000028073"/>
    </source>
</evidence>
<dbReference type="SMART" id="SM00062">
    <property type="entry name" value="PBPb"/>
    <property type="match status" value="1"/>
</dbReference>
<dbReference type="PANTHER" id="PTHR35936">
    <property type="entry name" value="MEMBRANE-BOUND LYTIC MUREIN TRANSGLYCOSYLASE F"/>
    <property type="match status" value="1"/>
</dbReference>
<comment type="caution">
    <text evidence="4">The sequence shown here is derived from an EMBL/GenBank/DDBJ whole genome shotgun (WGS) entry which is preliminary data.</text>
</comment>
<evidence type="ECO:0000313" key="4">
    <source>
        <dbReference type="EMBL" id="KEQ18869.1"/>
    </source>
</evidence>
<dbReference type="PANTHER" id="PTHR35936:SF35">
    <property type="entry name" value="L-CYSTINE-BINDING PROTEIN TCYJ"/>
    <property type="match status" value="1"/>
</dbReference>
<dbReference type="EMBL" id="JOKH01000001">
    <property type="protein sequence ID" value="KEQ18869.1"/>
    <property type="molecule type" value="Genomic_DNA"/>
</dbReference>
<accession>A0A081NK96</accession>
<evidence type="ECO:0000259" key="3">
    <source>
        <dbReference type="SMART" id="SM00062"/>
    </source>
</evidence>
<evidence type="ECO:0000256" key="1">
    <source>
        <dbReference type="ARBA" id="ARBA00010333"/>
    </source>
</evidence>
<name>A0A081NK96_9GAMM</name>
<dbReference type="STRING" id="1137799.GZ78_02055"/>
<comment type="similarity">
    <text evidence="1">Belongs to the bacterial solute-binding protein 3 family.</text>
</comment>
<dbReference type="AlphaFoldDB" id="A0A081NK96"/>
<dbReference type="OrthoDB" id="8771774at2"/>
<reference evidence="4 5" key="1">
    <citation type="submission" date="2014-06" db="EMBL/GenBank/DDBJ databases">
        <title>Whole Genome Sequences of Three Symbiotic Endozoicomonas Bacteria.</title>
        <authorList>
            <person name="Neave M.J."/>
            <person name="Apprill A."/>
            <person name="Voolstra C.R."/>
        </authorList>
    </citation>
    <scope>NUCLEOTIDE SEQUENCE [LARGE SCALE GENOMIC DNA]</scope>
    <source>
        <strain evidence="4 5">DSM 25634</strain>
    </source>
</reference>
<sequence length="251" mass="29049">MRVKTKEKICQQLLALCLLFPGISSFADKDRLSISAGLLPSDYPPLFWIDDKKGIVQKILEAISQRSSYDFKEEYYPFNRIIYKVGNDSLDLEAWTSPQWRESIAKNVYFTAPFTEHCEVIVQLKDSDLEVNHPSDLRGKRLGVVQNYTFKTFEPFFETGEVIRNNSKDEMHVLRLLMKGRNNAALMDELVARYLMKTRFPGTFKTGKTFDCVPIAFMFSKSAEKQGKEINSILQKLKSEGIIDQIMKEYR</sequence>
<keyword evidence="5" id="KW-1185">Reference proteome</keyword>
<dbReference type="Gene3D" id="3.40.190.10">
    <property type="entry name" value="Periplasmic binding protein-like II"/>
    <property type="match status" value="2"/>
</dbReference>
<protein>
    <recommendedName>
        <fullName evidence="3">Solute-binding protein family 3/N-terminal domain-containing protein</fullName>
    </recommendedName>
</protein>
<dbReference type="Pfam" id="PF00497">
    <property type="entry name" value="SBP_bac_3"/>
    <property type="match status" value="1"/>
</dbReference>
<keyword evidence="2" id="KW-0732">Signal</keyword>
<organism evidence="4 5">
    <name type="scientific">Endozoicomonas numazuensis</name>
    <dbReference type="NCBI Taxonomy" id="1137799"/>
    <lineage>
        <taxon>Bacteria</taxon>
        <taxon>Pseudomonadati</taxon>
        <taxon>Pseudomonadota</taxon>
        <taxon>Gammaproteobacteria</taxon>
        <taxon>Oceanospirillales</taxon>
        <taxon>Endozoicomonadaceae</taxon>
        <taxon>Endozoicomonas</taxon>
    </lineage>
</organism>
<dbReference type="eggNOG" id="COG0834">
    <property type="taxonomic scope" value="Bacteria"/>
</dbReference>
<evidence type="ECO:0000256" key="2">
    <source>
        <dbReference type="ARBA" id="ARBA00022729"/>
    </source>
</evidence>
<feature type="domain" description="Solute-binding protein family 3/N-terminal" evidence="3">
    <location>
        <begin position="33"/>
        <end position="251"/>
    </location>
</feature>
<dbReference type="Proteomes" id="UP000028073">
    <property type="component" value="Unassembled WGS sequence"/>
</dbReference>
<dbReference type="InterPro" id="IPR001638">
    <property type="entry name" value="Solute-binding_3/MltF_N"/>
</dbReference>
<proteinExistence type="inferred from homology"/>
<gene>
    <name evidence="4" type="ORF">GZ78_02055</name>
</gene>
<dbReference type="SUPFAM" id="SSF53850">
    <property type="entry name" value="Periplasmic binding protein-like II"/>
    <property type="match status" value="1"/>
</dbReference>
<dbReference type="RefSeq" id="WP_034832320.1">
    <property type="nucleotide sequence ID" value="NZ_JOKH01000001.1"/>
</dbReference>